<accession>W6U6A5</accession>
<evidence type="ECO:0000313" key="1">
    <source>
        <dbReference type="EMBL" id="EUB53872.1"/>
    </source>
</evidence>
<dbReference type="AlphaFoldDB" id="W6U6A5"/>
<organism evidence="1 2">
    <name type="scientific">Echinococcus granulosus</name>
    <name type="common">Hydatid tapeworm</name>
    <dbReference type="NCBI Taxonomy" id="6210"/>
    <lineage>
        <taxon>Eukaryota</taxon>
        <taxon>Metazoa</taxon>
        <taxon>Spiralia</taxon>
        <taxon>Lophotrochozoa</taxon>
        <taxon>Platyhelminthes</taxon>
        <taxon>Cestoda</taxon>
        <taxon>Eucestoda</taxon>
        <taxon>Cyclophyllidea</taxon>
        <taxon>Taeniidae</taxon>
        <taxon>Echinococcus</taxon>
        <taxon>Echinococcus granulosus group</taxon>
    </lineage>
</organism>
<dbReference type="GeneID" id="36346984"/>
<dbReference type="EMBL" id="APAU02000684">
    <property type="protein sequence ID" value="EUB53872.1"/>
    <property type="molecule type" value="Genomic_DNA"/>
</dbReference>
<dbReference type="RefSeq" id="XP_024345068.1">
    <property type="nucleotide sequence ID" value="XM_024500518.1"/>
</dbReference>
<sequence length="99" mass="10732">MPNIQLRKFNFDSWISKLSPSETGRYAAPKIFMVCSLVLKHRNGSKIGINRCSLLTKGIANSADYSILCSTTTNKCCVGQIIGIKMAAGSTECLVVQST</sequence>
<name>W6U6A5_ECHGR</name>
<keyword evidence="2" id="KW-1185">Reference proteome</keyword>
<protein>
    <submittedName>
        <fullName evidence="1">Uncharacterized protein</fullName>
    </submittedName>
</protein>
<evidence type="ECO:0000313" key="2">
    <source>
        <dbReference type="Proteomes" id="UP000019149"/>
    </source>
</evidence>
<gene>
    <name evidence="1" type="ORF">EGR_11277</name>
</gene>
<reference evidence="1 2" key="1">
    <citation type="journal article" date="2013" name="Nat. Genet.">
        <title>The genome of the hydatid tapeworm Echinococcus granulosus.</title>
        <authorList>
            <person name="Zheng H."/>
            <person name="Zhang W."/>
            <person name="Zhang L."/>
            <person name="Zhang Z."/>
            <person name="Li J."/>
            <person name="Lu G."/>
            <person name="Zhu Y."/>
            <person name="Wang Y."/>
            <person name="Huang Y."/>
            <person name="Liu J."/>
            <person name="Kang H."/>
            <person name="Chen J."/>
            <person name="Wang L."/>
            <person name="Chen A."/>
            <person name="Yu S."/>
            <person name="Gao Z."/>
            <person name="Jin L."/>
            <person name="Gu W."/>
            <person name="Wang Z."/>
            <person name="Zhao L."/>
            <person name="Shi B."/>
            <person name="Wen H."/>
            <person name="Lin R."/>
            <person name="Jones M.K."/>
            <person name="Brejova B."/>
            <person name="Vinar T."/>
            <person name="Zhao G."/>
            <person name="McManus D.P."/>
            <person name="Chen Z."/>
            <person name="Zhou Y."/>
            <person name="Wang S."/>
        </authorList>
    </citation>
    <scope>NUCLEOTIDE SEQUENCE [LARGE SCALE GENOMIC DNA]</scope>
</reference>
<dbReference type="KEGG" id="egl:EGR_11277"/>
<dbReference type="CTD" id="36346984"/>
<comment type="caution">
    <text evidence="1">The sequence shown here is derived from an EMBL/GenBank/DDBJ whole genome shotgun (WGS) entry which is preliminary data.</text>
</comment>
<dbReference type="Proteomes" id="UP000019149">
    <property type="component" value="Unassembled WGS sequence"/>
</dbReference>
<proteinExistence type="predicted"/>